<dbReference type="SUPFAM" id="SSF53474">
    <property type="entry name" value="alpha/beta-Hydrolases"/>
    <property type="match status" value="1"/>
</dbReference>
<protein>
    <recommendedName>
        <fullName evidence="1">AB hydrolase-1 domain-containing protein</fullName>
    </recommendedName>
</protein>
<organism evidence="2 3">
    <name type="scientific">Phytomonospora endophytica</name>
    <dbReference type="NCBI Taxonomy" id="714109"/>
    <lineage>
        <taxon>Bacteria</taxon>
        <taxon>Bacillati</taxon>
        <taxon>Actinomycetota</taxon>
        <taxon>Actinomycetes</taxon>
        <taxon>Micromonosporales</taxon>
        <taxon>Micromonosporaceae</taxon>
        <taxon>Phytomonospora</taxon>
    </lineage>
</organism>
<evidence type="ECO:0000313" key="2">
    <source>
        <dbReference type="EMBL" id="MBB6035855.1"/>
    </source>
</evidence>
<evidence type="ECO:0000313" key="3">
    <source>
        <dbReference type="Proteomes" id="UP000548476"/>
    </source>
</evidence>
<dbReference type="InterPro" id="IPR029058">
    <property type="entry name" value="AB_hydrolase_fold"/>
</dbReference>
<comment type="caution">
    <text evidence="2">The sequence shown here is derived from an EMBL/GenBank/DDBJ whole genome shotgun (WGS) entry which is preliminary data.</text>
</comment>
<dbReference type="EMBL" id="JACHGT010000007">
    <property type="protein sequence ID" value="MBB6035855.1"/>
    <property type="molecule type" value="Genomic_DNA"/>
</dbReference>
<evidence type="ECO:0000259" key="1">
    <source>
        <dbReference type="Pfam" id="PF12697"/>
    </source>
</evidence>
<dbReference type="Gene3D" id="3.40.50.1820">
    <property type="entry name" value="alpha/beta hydrolase"/>
    <property type="match status" value="1"/>
</dbReference>
<dbReference type="AlphaFoldDB" id="A0A841FJ66"/>
<feature type="domain" description="AB hydrolase-1" evidence="1">
    <location>
        <begin position="4"/>
        <end position="212"/>
    </location>
</feature>
<name>A0A841FJ66_9ACTN</name>
<gene>
    <name evidence="2" type="ORF">HNR73_003719</name>
</gene>
<dbReference type="Proteomes" id="UP000548476">
    <property type="component" value="Unassembled WGS sequence"/>
</dbReference>
<dbReference type="RefSeq" id="WP_184788685.1">
    <property type="nucleotide sequence ID" value="NZ_BONT01000105.1"/>
</dbReference>
<dbReference type="Pfam" id="PF12697">
    <property type="entry name" value="Abhydrolase_6"/>
    <property type="match status" value="1"/>
</dbReference>
<sequence>MPPFVLVHSPLVGPLSWAPVAAILGAGTVVASLADAGGPPYYPAFAQAVADVAPDGAVLVAHSGAGALLAAAADLIESRGDGVGGLIYVDALLPYPGRTWFDTAPPGLAEHLRGLAEDGVLRPWDEWFPAEAIASLLPDPGVRGRFSADLPRLPLAYFAETAPDVTDRPGAYLRLSEGYVDEAAEAEKRGWPVVVEDADHLAVVTRPELVAERIRELWQRL</sequence>
<dbReference type="GO" id="GO:0003824">
    <property type="term" value="F:catalytic activity"/>
    <property type="evidence" value="ECO:0007669"/>
    <property type="project" value="UniProtKB-ARBA"/>
</dbReference>
<reference evidence="2 3" key="1">
    <citation type="submission" date="2020-08" db="EMBL/GenBank/DDBJ databases">
        <title>Genomic Encyclopedia of Type Strains, Phase IV (KMG-IV): sequencing the most valuable type-strain genomes for metagenomic binning, comparative biology and taxonomic classification.</title>
        <authorList>
            <person name="Goeker M."/>
        </authorList>
    </citation>
    <scope>NUCLEOTIDE SEQUENCE [LARGE SCALE GENOMIC DNA]</scope>
    <source>
        <strain evidence="2 3">YIM 65646</strain>
    </source>
</reference>
<keyword evidence="3" id="KW-1185">Reference proteome</keyword>
<proteinExistence type="predicted"/>
<dbReference type="InterPro" id="IPR000073">
    <property type="entry name" value="AB_hydrolase_1"/>
</dbReference>
<accession>A0A841FJ66</accession>